<keyword evidence="5 7" id="KW-0472">Membrane</keyword>
<dbReference type="GO" id="GO:0005886">
    <property type="term" value="C:plasma membrane"/>
    <property type="evidence" value="ECO:0007669"/>
    <property type="project" value="UniProtKB-SubCell"/>
</dbReference>
<evidence type="ECO:0000256" key="5">
    <source>
        <dbReference type="ARBA" id="ARBA00023136"/>
    </source>
</evidence>
<evidence type="ECO:0000256" key="3">
    <source>
        <dbReference type="ARBA" id="ARBA00022692"/>
    </source>
</evidence>
<keyword evidence="2" id="KW-1003">Cell membrane</keyword>
<feature type="region of interest" description="Disordered" evidence="6">
    <location>
        <begin position="1"/>
        <end position="20"/>
    </location>
</feature>
<dbReference type="Pfam" id="PF04024">
    <property type="entry name" value="PspC"/>
    <property type="match status" value="2"/>
</dbReference>
<proteinExistence type="predicted"/>
<feature type="transmembrane region" description="Helical" evidence="7">
    <location>
        <begin position="133"/>
        <end position="150"/>
    </location>
</feature>
<evidence type="ECO:0000256" key="4">
    <source>
        <dbReference type="ARBA" id="ARBA00022989"/>
    </source>
</evidence>
<keyword evidence="3 7" id="KW-0812">Transmembrane</keyword>
<keyword evidence="4 7" id="KW-1133">Transmembrane helix</keyword>
<reference evidence="9" key="1">
    <citation type="journal article" date="2015" name="Proc. Natl. Acad. Sci. U.S.A.">
        <title>Networks of energetic and metabolic interactions define dynamics in microbial communities.</title>
        <authorList>
            <person name="Embree M."/>
            <person name="Liu J.K."/>
            <person name="Al-Bassam M.M."/>
            <person name="Zengler K."/>
        </authorList>
    </citation>
    <scope>NUCLEOTIDE SEQUENCE</scope>
</reference>
<dbReference type="AlphaFoldDB" id="A0A0W8FYU4"/>
<dbReference type="PANTHER" id="PTHR33885:SF3">
    <property type="entry name" value="PHAGE SHOCK PROTEIN C"/>
    <property type="match status" value="1"/>
</dbReference>
<dbReference type="PANTHER" id="PTHR33885">
    <property type="entry name" value="PHAGE SHOCK PROTEIN C"/>
    <property type="match status" value="1"/>
</dbReference>
<evidence type="ECO:0000256" key="1">
    <source>
        <dbReference type="ARBA" id="ARBA00004162"/>
    </source>
</evidence>
<dbReference type="EMBL" id="LNQE01000552">
    <property type="protein sequence ID" value="KUG26022.1"/>
    <property type="molecule type" value="Genomic_DNA"/>
</dbReference>
<gene>
    <name evidence="9" type="ORF">ASZ90_004138</name>
</gene>
<accession>A0A0W8FYU4</accession>
<evidence type="ECO:0000256" key="6">
    <source>
        <dbReference type="SAM" id="MobiDB-lite"/>
    </source>
</evidence>
<feature type="domain" description="Phage shock protein PspC N-terminal" evidence="8">
    <location>
        <begin position="164"/>
        <end position="218"/>
    </location>
</feature>
<feature type="transmembrane region" description="Helical" evidence="7">
    <location>
        <begin position="34"/>
        <end position="51"/>
    </location>
</feature>
<evidence type="ECO:0000313" key="9">
    <source>
        <dbReference type="EMBL" id="KUG26022.1"/>
    </source>
</evidence>
<protein>
    <submittedName>
        <fullName evidence="9">Putative stress-responsive transcriptional regulator</fullName>
    </submittedName>
</protein>
<dbReference type="InterPro" id="IPR007168">
    <property type="entry name" value="Phageshock_PspC_N"/>
</dbReference>
<feature type="transmembrane region" description="Helical" evidence="7">
    <location>
        <begin position="191"/>
        <end position="218"/>
    </location>
</feature>
<sequence length="229" mass="26203">MINQQNNFENDEQKNHQTNQSLITSQRRLYRSPYNFMLLGICGGIAEYFNVSPILVRIIFVLTSLLGGWGFIFYLICAFLIPNHPTEKGKGIFKKIEPSKLWGFILVGVGIYFWLPSFGLFKIIASIDYSSNLFFAFLLFAAGFFVISYGKKSDFPNEVIKTNKLSRPIKHRRLLGVCEGFAVYMNANVNIIRISFILLSFITLGIVAVFYFVIGYLIQVEERGMVNEE</sequence>
<evidence type="ECO:0000256" key="7">
    <source>
        <dbReference type="SAM" id="Phobius"/>
    </source>
</evidence>
<organism evidence="9">
    <name type="scientific">hydrocarbon metagenome</name>
    <dbReference type="NCBI Taxonomy" id="938273"/>
    <lineage>
        <taxon>unclassified sequences</taxon>
        <taxon>metagenomes</taxon>
        <taxon>ecological metagenomes</taxon>
    </lineage>
</organism>
<dbReference type="InterPro" id="IPR052027">
    <property type="entry name" value="PspC"/>
</dbReference>
<feature type="domain" description="Phage shock protein PspC N-terminal" evidence="8">
    <location>
        <begin position="27"/>
        <end position="83"/>
    </location>
</feature>
<feature type="transmembrane region" description="Helical" evidence="7">
    <location>
        <begin position="58"/>
        <end position="81"/>
    </location>
</feature>
<comment type="caution">
    <text evidence="9">The sequence shown here is derived from an EMBL/GenBank/DDBJ whole genome shotgun (WGS) entry which is preliminary data.</text>
</comment>
<evidence type="ECO:0000259" key="8">
    <source>
        <dbReference type="Pfam" id="PF04024"/>
    </source>
</evidence>
<evidence type="ECO:0000256" key="2">
    <source>
        <dbReference type="ARBA" id="ARBA00022475"/>
    </source>
</evidence>
<feature type="transmembrane region" description="Helical" evidence="7">
    <location>
        <begin position="101"/>
        <end position="121"/>
    </location>
</feature>
<comment type="subcellular location">
    <subcellularLocation>
        <location evidence="1">Cell membrane</location>
        <topology evidence="1">Single-pass membrane protein</topology>
    </subcellularLocation>
</comment>
<name>A0A0W8FYU4_9ZZZZ</name>